<proteinExistence type="predicted"/>
<evidence type="ECO:0000256" key="1">
    <source>
        <dbReference type="SAM" id="MobiDB-lite"/>
    </source>
</evidence>
<reference evidence="2 3" key="1">
    <citation type="submission" date="2019-09" db="EMBL/GenBank/DDBJ databases">
        <title>Draft genome of the ectomycorrhizal ascomycete Sphaerosporella brunnea.</title>
        <authorList>
            <consortium name="DOE Joint Genome Institute"/>
            <person name="Benucci G.M."/>
            <person name="Marozzi G."/>
            <person name="Antonielli L."/>
            <person name="Sanchez S."/>
            <person name="Marco P."/>
            <person name="Wang X."/>
            <person name="Falini L.B."/>
            <person name="Barry K."/>
            <person name="Haridas S."/>
            <person name="Lipzen A."/>
            <person name="Labutti K."/>
            <person name="Grigoriev I.V."/>
            <person name="Murat C."/>
            <person name="Martin F."/>
            <person name="Albertini E."/>
            <person name="Donnini D."/>
            <person name="Bonito G."/>
        </authorList>
    </citation>
    <scope>NUCLEOTIDE SEQUENCE [LARGE SCALE GENOMIC DNA]</scope>
    <source>
        <strain evidence="2 3">Sb_GMNB300</strain>
    </source>
</reference>
<name>A0A5J5EHP0_9PEZI</name>
<sequence length="245" mass="27533">MGRRLISEDGELCRLDNDDAEGSLLGDHNDDECALLARDYNVAFELNAIRQSYNNALRARQQANAEATDQSSCGLSVSGVQTRRLASAEATGNRKKIRSSRDRPNTEKTDEKTEDEALENIASNYHTLQKIILETKQSPPSSDVQYDSAIQNALSKCAQTLARLHRLQRWRPYRQDAFHADADADHWTSPTHSPGGEFVLHASDFCYTIAFACLRWDLASQVRPYVECMVRNAEALQRNSKERSG</sequence>
<keyword evidence="3" id="KW-1185">Reference proteome</keyword>
<evidence type="ECO:0000313" key="3">
    <source>
        <dbReference type="Proteomes" id="UP000326924"/>
    </source>
</evidence>
<organism evidence="2 3">
    <name type="scientific">Sphaerosporella brunnea</name>
    <dbReference type="NCBI Taxonomy" id="1250544"/>
    <lineage>
        <taxon>Eukaryota</taxon>
        <taxon>Fungi</taxon>
        <taxon>Dikarya</taxon>
        <taxon>Ascomycota</taxon>
        <taxon>Pezizomycotina</taxon>
        <taxon>Pezizomycetes</taxon>
        <taxon>Pezizales</taxon>
        <taxon>Pyronemataceae</taxon>
        <taxon>Sphaerosporella</taxon>
    </lineage>
</organism>
<accession>A0A5J5EHP0</accession>
<comment type="caution">
    <text evidence="2">The sequence shown here is derived from an EMBL/GenBank/DDBJ whole genome shotgun (WGS) entry which is preliminary data.</text>
</comment>
<feature type="region of interest" description="Disordered" evidence="1">
    <location>
        <begin position="84"/>
        <end position="117"/>
    </location>
</feature>
<dbReference type="EMBL" id="VXIS01000281">
    <property type="protein sequence ID" value="KAA8895222.1"/>
    <property type="molecule type" value="Genomic_DNA"/>
</dbReference>
<dbReference type="Proteomes" id="UP000326924">
    <property type="component" value="Unassembled WGS sequence"/>
</dbReference>
<protein>
    <submittedName>
        <fullName evidence="2">Uncharacterized protein</fullName>
    </submittedName>
</protein>
<dbReference type="AlphaFoldDB" id="A0A5J5EHP0"/>
<feature type="compositionally biased region" description="Basic and acidic residues" evidence="1">
    <location>
        <begin position="99"/>
        <end position="111"/>
    </location>
</feature>
<dbReference type="InParanoid" id="A0A5J5EHP0"/>
<gene>
    <name evidence="2" type="ORF">FN846DRAFT_348120</name>
</gene>
<evidence type="ECO:0000313" key="2">
    <source>
        <dbReference type="EMBL" id="KAA8895222.1"/>
    </source>
</evidence>